<evidence type="ECO:0000256" key="4">
    <source>
        <dbReference type="ARBA" id="ARBA00023136"/>
    </source>
</evidence>
<dbReference type="Proteomes" id="UP000535589">
    <property type="component" value="Unassembled WGS sequence"/>
</dbReference>
<accession>A0A7X8TQ76</accession>
<evidence type="ECO:0000313" key="7">
    <source>
        <dbReference type="EMBL" id="NLS12735.1"/>
    </source>
</evidence>
<dbReference type="InterPro" id="IPR050298">
    <property type="entry name" value="Gram-neg_bact_OMP"/>
</dbReference>
<feature type="signal peptide" evidence="5">
    <location>
        <begin position="1"/>
        <end position="19"/>
    </location>
</feature>
<dbReference type="Pfam" id="PF13609">
    <property type="entry name" value="Porin_4"/>
    <property type="match status" value="1"/>
</dbReference>
<dbReference type="Gene3D" id="2.40.160.10">
    <property type="entry name" value="Porin"/>
    <property type="match status" value="1"/>
</dbReference>
<dbReference type="RefSeq" id="WP_168835836.1">
    <property type="nucleotide sequence ID" value="NZ_JABAIK010000006.1"/>
</dbReference>
<evidence type="ECO:0000313" key="8">
    <source>
        <dbReference type="Proteomes" id="UP000535589"/>
    </source>
</evidence>
<dbReference type="InterPro" id="IPR033900">
    <property type="entry name" value="Gram_neg_porin_domain"/>
</dbReference>
<evidence type="ECO:0000256" key="3">
    <source>
        <dbReference type="ARBA" id="ARBA00022729"/>
    </source>
</evidence>
<dbReference type="PANTHER" id="PTHR34501:SF2">
    <property type="entry name" value="OUTER MEMBRANE PORIN F-RELATED"/>
    <property type="match status" value="1"/>
</dbReference>
<evidence type="ECO:0000256" key="5">
    <source>
        <dbReference type="SAM" id="SignalP"/>
    </source>
</evidence>
<keyword evidence="4" id="KW-0472">Membrane</keyword>
<feature type="domain" description="Porin" evidence="6">
    <location>
        <begin position="7"/>
        <end position="292"/>
    </location>
</feature>
<dbReference type="GO" id="GO:0015288">
    <property type="term" value="F:porin activity"/>
    <property type="evidence" value="ECO:0007669"/>
    <property type="project" value="InterPro"/>
</dbReference>
<sequence length="306" mass="32799">MKKTLIALTIASMAAGVNAAELYNQNGNTLNLSGRAEAVVSHQDATATRGDFEDQSRVRLNVAGTTQINDALYAVGVWEGEFVTADKSAIDTRYGFAGIGGEFGLVTYGKNDGSLGMITDFTDIMSWHGAGAGQKLSVADRTENNLGYVGNFAALTVKANYRFDDATAGQTSTDGFSIGAKYALGNSGFALGAGMASESSVEQYMLGAGYELNNLYFGALATSKTFDNSNDYFGYELAAQYTLDKTVLTGTYANGEFDNDTDASVDQIALEAAYFFKPNFRGYTSYNFNMVDGQDDELILGLRYDY</sequence>
<proteinExistence type="inferred from homology"/>
<name>A0A7X8TQ76_9VIBR</name>
<dbReference type="InterPro" id="IPR023614">
    <property type="entry name" value="Porin_dom_sf"/>
</dbReference>
<comment type="similarity">
    <text evidence="2">Belongs to the Gram-negative porin family.</text>
</comment>
<reference evidence="7 8" key="1">
    <citation type="submission" date="2020-04" db="EMBL/GenBank/DDBJ databases">
        <title>Vibrio sp. SM6, a novel species isolated from seawater.</title>
        <authorList>
            <person name="Wang X."/>
        </authorList>
    </citation>
    <scope>NUCLEOTIDE SEQUENCE [LARGE SCALE GENOMIC DNA]</scope>
    <source>
        <strain evidence="7 8">SM6</strain>
    </source>
</reference>
<dbReference type="PANTHER" id="PTHR34501">
    <property type="entry name" value="PROTEIN YDDL-RELATED"/>
    <property type="match status" value="1"/>
</dbReference>
<dbReference type="AlphaFoldDB" id="A0A7X8TQ76"/>
<dbReference type="SUPFAM" id="SSF56935">
    <property type="entry name" value="Porins"/>
    <property type="match status" value="1"/>
</dbReference>
<dbReference type="EMBL" id="JABAIK010000006">
    <property type="protein sequence ID" value="NLS12735.1"/>
    <property type="molecule type" value="Genomic_DNA"/>
</dbReference>
<evidence type="ECO:0000256" key="1">
    <source>
        <dbReference type="ARBA" id="ARBA00004571"/>
    </source>
</evidence>
<evidence type="ECO:0000259" key="6">
    <source>
        <dbReference type="Pfam" id="PF13609"/>
    </source>
</evidence>
<comment type="subcellular location">
    <subcellularLocation>
        <location evidence="1">Cell outer membrane</location>
        <topology evidence="1">Multi-pass membrane protein</topology>
    </subcellularLocation>
</comment>
<comment type="caution">
    <text evidence="7">The sequence shown here is derived from an EMBL/GenBank/DDBJ whole genome shotgun (WGS) entry which is preliminary data.</text>
</comment>
<evidence type="ECO:0000256" key="2">
    <source>
        <dbReference type="ARBA" id="ARBA00007539"/>
    </source>
</evidence>
<dbReference type="PRINTS" id="PR00183">
    <property type="entry name" value="ECOLIPORIN"/>
</dbReference>
<dbReference type="GO" id="GO:0034220">
    <property type="term" value="P:monoatomic ion transmembrane transport"/>
    <property type="evidence" value="ECO:0007669"/>
    <property type="project" value="InterPro"/>
</dbReference>
<gene>
    <name evidence="7" type="ORF">HGP28_07430</name>
</gene>
<dbReference type="InterPro" id="IPR001897">
    <property type="entry name" value="Porin_gammaproteobac"/>
</dbReference>
<dbReference type="CDD" id="cd00342">
    <property type="entry name" value="gram_neg_porins"/>
    <property type="match status" value="1"/>
</dbReference>
<keyword evidence="3 5" id="KW-0732">Signal</keyword>
<dbReference type="GO" id="GO:0009279">
    <property type="term" value="C:cell outer membrane"/>
    <property type="evidence" value="ECO:0007669"/>
    <property type="project" value="UniProtKB-SubCell"/>
</dbReference>
<keyword evidence="8" id="KW-1185">Reference proteome</keyword>
<protein>
    <submittedName>
        <fullName evidence="7">Porin</fullName>
    </submittedName>
</protein>
<feature type="chain" id="PRO_5030618746" evidence="5">
    <location>
        <begin position="20"/>
        <end position="306"/>
    </location>
</feature>
<organism evidence="7 8">
    <name type="scientific">Vibrio agarilyticus</name>
    <dbReference type="NCBI Taxonomy" id="2726741"/>
    <lineage>
        <taxon>Bacteria</taxon>
        <taxon>Pseudomonadati</taxon>
        <taxon>Pseudomonadota</taxon>
        <taxon>Gammaproteobacteria</taxon>
        <taxon>Vibrionales</taxon>
        <taxon>Vibrionaceae</taxon>
        <taxon>Vibrio</taxon>
    </lineage>
</organism>